<dbReference type="Proteomes" id="UP001195483">
    <property type="component" value="Unassembled WGS sequence"/>
</dbReference>
<feature type="domain" description="THD" evidence="6">
    <location>
        <begin position="101"/>
        <end position="248"/>
    </location>
</feature>
<dbReference type="GO" id="GO:0005164">
    <property type="term" value="F:tumor necrosis factor receptor binding"/>
    <property type="evidence" value="ECO:0007669"/>
    <property type="project" value="InterPro"/>
</dbReference>
<reference evidence="7" key="1">
    <citation type="journal article" date="2021" name="Genome Biol. Evol.">
        <title>A High-Quality Reference Genome for a Parasitic Bivalve with Doubly Uniparental Inheritance (Bivalvia: Unionida).</title>
        <authorList>
            <person name="Smith C.H."/>
        </authorList>
    </citation>
    <scope>NUCLEOTIDE SEQUENCE</scope>
    <source>
        <strain evidence="7">CHS0354</strain>
    </source>
</reference>
<evidence type="ECO:0000313" key="8">
    <source>
        <dbReference type="Proteomes" id="UP001195483"/>
    </source>
</evidence>
<evidence type="ECO:0000313" key="7">
    <source>
        <dbReference type="EMBL" id="KAK3610283.1"/>
    </source>
</evidence>
<dbReference type="InterPro" id="IPR008983">
    <property type="entry name" value="Tumour_necrosis_fac-like_dom"/>
</dbReference>
<comment type="subcellular location">
    <subcellularLocation>
        <location evidence="1">Membrane</location>
    </subcellularLocation>
</comment>
<sequence length="251" mass="28254">MESNGILCQEAESFVFDEENCEGKNSKIKRRNRWCYYLYYIIIPSVVTIITFVLMVVIDRKLIPLWSHPLINSSSAETASFQLSKTEALKAEEDTKRETRASAHLFYNPNSPNKTSVGANSCVMWDISTSGSFVSEGIIFQSDTNSLQVKKSGIYQVYSKLTLKNYEKKSTGEQKRPPSSSALMKNGNQLTMEQFRSPLPGEDNIHHVLHFGIYLLDADDKLCVTLSNDSDSSILKRARTSFFGLNLIGPI</sequence>
<reference evidence="7" key="2">
    <citation type="journal article" date="2021" name="Genome Biol. Evol.">
        <title>Developing a high-quality reference genome for a parasitic bivalve with doubly uniparental inheritance (Bivalvia: Unionida).</title>
        <authorList>
            <person name="Smith C.H."/>
        </authorList>
    </citation>
    <scope>NUCLEOTIDE SEQUENCE</scope>
    <source>
        <strain evidence="7">CHS0354</strain>
        <tissue evidence="7">Mantle</tissue>
    </source>
</reference>
<evidence type="ECO:0000256" key="3">
    <source>
        <dbReference type="ARBA" id="ARBA00022514"/>
    </source>
</evidence>
<keyword evidence="4 5" id="KW-0472">Membrane</keyword>
<keyword evidence="5" id="KW-1133">Transmembrane helix</keyword>
<keyword evidence="8" id="KW-1185">Reference proteome</keyword>
<comment type="caution">
    <text evidence="7">The sequence shown here is derived from an EMBL/GenBank/DDBJ whole genome shotgun (WGS) entry which is preliminary data.</text>
</comment>
<reference evidence="7" key="3">
    <citation type="submission" date="2023-05" db="EMBL/GenBank/DDBJ databases">
        <authorList>
            <person name="Smith C.H."/>
        </authorList>
    </citation>
    <scope>NUCLEOTIDE SEQUENCE</scope>
    <source>
        <strain evidence="7">CHS0354</strain>
        <tissue evidence="7">Mantle</tissue>
    </source>
</reference>
<keyword evidence="3" id="KW-0202">Cytokine</keyword>
<dbReference type="GO" id="GO:0006955">
    <property type="term" value="P:immune response"/>
    <property type="evidence" value="ECO:0007669"/>
    <property type="project" value="InterPro"/>
</dbReference>
<gene>
    <name evidence="7" type="ORF">CHS0354_029745</name>
</gene>
<evidence type="ECO:0000256" key="2">
    <source>
        <dbReference type="ARBA" id="ARBA00008670"/>
    </source>
</evidence>
<dbReference type="Gene3D" id="2.60.120.40">
    <property type="match status" value="1"/>
</dbReference>
<evidence type="ECO:0000259" key="6">
    <source>
        <dbReference type="PROSITE" id="PS50049"/>
    </source>
</evidence>
<evidence type="ECO:0000256" key="1">
    <source>
        <dbReference type="ARBA" id="ARBA00004370"/>
    </source>
</evidence>
<dbReference type="Pfam" id="PF00229">
    <property type="entry name" value="TNF"/>
    <property type="match status" value="1"/>
</dbReference>
<dbReference type="SUPFAM" id="SSF49842">
    <property type="entry name" value="TNF-like"/>
    <property type="match status" value="1"/>
</dbReference>
<dbReference type="GO" id="GO:0016020">
    <property type="term" value="C:membrane"/>
    <property type="evidence" value="ECO:0007669"/>
    <property type="project" value="UniProtKB-SubCell"/>
</dbReference>
<dbReference type="PROSITE" id="PS50049">
    <property type="entry name" value="THD_2"/>
    <property type="match status" value="1"/>
</dbReference>
<name>A0AAE0TIL4_9BIVA</name>
<accession>A0AAE0TIL4</accession>
<dbReference type="InterPro" id="IPR006052">
    <property type="entry name" value="TNF_dom"/>
</dbReference>
<comment type="similarity">
    <text evidence="2">Belongs to the tumor necrosis factor family.</text>
</comment>
<keyword evidence="5" id="KW-0812">Transmembrane</keyword>
<evidence type="ECO:0000256" key="5">
    <source>
        <dbReference type="SAM" id="Phobius"/>
    </source>
</evidence>
<feature type="transmembrane region" description="Helical" evidence="5">
    <location>
        <begin position="37"/>
        <end position="58"/>
    </location>
</feature>
<evidence type="ECO:0000256" key="4">
    <source>
        <dbReference type="ARBA" id="ARBA00023136"/>
    </source>
</evidence>
<dbReference type="PANTHER" id="PTHR11471:SF13">
    <property type="entry name" value="TNF FAMILY PROFILE DOMAIN-CONTAINING PROTEIN"/>
    <property type="match status" value="1"/>
</dbReference>
<protein>
    <recommendedName>
        <fullName evidence="6">THD domain-containing protein</fullName>
    </recommendedName>
</protein>
<dbReference type="GO" id="GO:0005125">
    <property type="term" value="F:cytokine activity"/>
    <property type="evidence" value="ECO:0007669"/>
    <property type="project" value="UniProtKB-KW"/>
</dbReference>
<organism evidence="7 8">
    <name type="scientific">Potamilus streckersoni</name>
    <dbReference type="NCBI Taxonomy" id="2493646"/>
    <lineage>
        <taxon>Eukaryota</taxon>
        <taxon>Metazoa</taxon>
        <taxon>Spiralia</taxon>
        <taxon>Lophotrochozoa</taxon>
        <taxon>Mollusca</taxon>
        <taxon>Bivalvia</taxon>
        <taxon>Autobranchia</taxon>
        <taxon>Heteroconchia</taxon>
        <taxon>Palaeoheterodonta</taxon>
        <taxon>Unionida</taxon>
        <taxon>Unionoidea</taxon>
        <taxon>Unionidae</taxon>
        <taxon>Ambleminae</taxon>
        <taxon>Lampsilini</taxon>
        <taxon>Potamilus</taxon>
    </lineage>
</organism>
<dbReference type="PANTHER" id="PTHR11471">
    <property type="entry name" value="TUMOR NECROSIS FACTOR FAMILY MEMBER"/>
    <property type="match status" value="1"/>
</dbReference>
<proteinExistence type="inferred from homology"/>
<dbReference type="EMBL" id="JAEAOA010001777">
    <property type="protein sequence ID" value="KAK3610283.1"/>
    <property type="molecule type" value="Genomic_DNA"/>
</dbReference>
<dbReference type="AlphaFoldDB" id="A0AAE0TIL4"/>
<dbReference type="GO" id="GO:0005615">
    <property type="term" value="C:extracellular space"/>
    <property type="evidence" value="ECO:0007669"/>
    <property type="project" value="UniProtKB-KW"/>
</dbReference>